<keyword evidence="3" id="KW-1185">Reference proteome</keyword>
<keyword evidence="1" id="KW-0802">TPR repeat</keyword>
<dbReference type="InterPro" id="IPR011990">
    <property type="entry name" value="TPR-like_helical_dom_sf"/>
</dbReference>
<organism evidence="2 3">
    <name type="scientific">Sporosarcina luteola</name>
    <dbReference type="NCBI Taxonomy" id="582850"/>
    <lineage>
        <taxon>Bacteria</taxon>
        <taxon>Bacillati</taxon>
        <taxon>Bacillota</taxon>
        <taxon>Bacilli</taxon>
        <taxon>Bacillales</taxon>
        <taxon>Caryophanaceae</taxon>
        <taxon>Sporosarcina</taxon>
    </lineage>
</organism>
<comment type="caution">
    <text evidence="2">The sequence shown here is derived from an EMBL/GenBank/DDBJ whole genome shotgun (WGS) entry which is preliminary data.</text>
</comment>
<dbReference type="AlphaFoldDB" id="A0A511ZB78"/>
<gene>
    <name evidence="2" type="ORF">SLU01_30100</name>
</gene>
<dbReference type="OrthoDB" id="2080803at2"/>
<dbReference type="EMBL" id="BJYL01000044">
    <property type="protein sequence ID" value="GEN84698.1"/>
    <property type="molecule type" value="Genomic_DNA"/>
</dbReference>
<dbReference type="SMART" id="SM00028">
    <property type="entry name" value="TPR"/>
    <property type="match status" value="6"/>
</dbReference>
<proteinExistence type="predicted"/>
<dbReference type="PANTHER" id="PTHR12558:SF13">
    <property type="entry name" value="CELL DIVISION CYCLE PROTEIN 27 HOMOLOG"/>
    <property type="match status" value="1"/>
</dbReference>
<name>A0A511ZB78_9BACL</name>
<dbReference type="Proteomes" id="UP000321901">
    <property type="component" value="Unassembled WGS sequence"/>
</dbReference>
<reference evidence="2 3" key="1">
    <citation type="submission" date="2019-07" db="EMBL/GenBank/DDBJ databases">
        <title>Whole genome shotgun sequence of Sporosarcina luteola NBRC 105378.</title>
        <authorList>
            <person name="Hosoyama A."/>
            <person name="Uohara A."/>
            <person name="Ohji S."/>
            <person name="Ichikawa N."/>
        </authorList>
    </citation>
    <scope>NUCLEOTIDE SEQUENCE [LARGE SCALE GENOMIC DNA]</scope>
    <source>
        <strain evidence="2 3">NBRC 105378</strain>
    </source>
</reference>
<dbReference type="PANTHER" id="PTHR12558">
    <property type="entry name" value="CELL DIVISION CYCLE 16,23,27"/>
    <property type="match status" value="1"/>
</dbReference>
<dbReference type="PROSITE" id="PS50005">
    <property type="entry name" value="TPR"/>
    <property type="match status" value="1"/>
</dbReference>
<feature type="repeat" description="TPR" evidence="1">
    <location>
        <begin position="204"/>
        <end position="237"/>
    </location>
</feature>
<dbReference type="Pfam" id="PF13181">
    <property type="entry name" value="TPR_8"/>
    <property type="match status" value="1"/>
</dbReference>
<dbReference type="Pfam" id="PF13432">
    <property type="entry name" value="TPR_16"/>
    <property type="match status" value="1"/>
</dbReference>
<accession>A0A511ZB78</accession>
<evidence type="ECO:0000313" key="2">
    <source>
        <dbReference type="EMBL" id="GEN84698.1"/>
    </source>
</evidence>
<evidence type="ECO:0000313" key="3">
    <source>
        <dbReference type="Proteomes" id="UP000321901"/>
    </source>
</evidence>
<dbReference type="Gene3D" id="1.25.40.10">
    <property type="entry name" value="Tetratricopeptide repeat domain"/>
    <property type="match status" value="2"/>
</dbReference>
<sequence length="421" mass="48037">MMQLHDFEKAIHGGDIQLVSDLIDRAEKVEDFDLLYEAAGLLLDYGYIGQADHIYETLSEIMPDEAQLKIDRANTLLELGEEDAALLLLSEIQTEDEEYVQALMALADYYQMIGMAEAALLKVKEAYELLPNEPVIRFAYAELLLDAGRYIEAAKFFTELYEEGHLEIAGANILSRIAETYSAGAAYEEALPFYESLLKDERTPDTLFGAAYAYFQSNQPERSVNLLDELIEMDPDYFSAYMLAGQAHSQMDEDKKAYELFKQGIKRDEFDKELRLSAGKIALKLGLPEEAEEHLMQSVALDPEYIDAILTLAALFNEREQDEELLQFLTDMNEDQMDIPLLAAFKAFALEREEQYDDAYVSYSKAYTGMKDDPSFLDKFARFLLDEGKRTEAIEVIKALVLLEHNDEWTAFLEMLNDEEV</sequence>
<dbReference type="SUPFAM" id="SSF48452">
    <property type="entry name" value="TPR-like"/>
    <property type="match status" value="2"/>
</dbReference>
<evidence type="ECO:0000256" key="1">
    <source>
        <dbReference type="PROSITE-ProRule" id="PRU00339"/>
    </source>
</evidence>
<dbReference type="InterPro" id="IPR019734">
    <property type="entry name" value="TPR_rpt"/>
</dbReference>
<protein>
    <submittedName>
        <fullName evidence="2">Uncharacterized protein</fullName>
    </submittedName>
</protein>